<feature type="compositionally biased region" description="Basic and acidic residues" evidence="1">
    <location>
        <begin position="476"/>
        <end position="488"/>
    </location>
</feature>
<organism evidence="2 3">
    <name type="scientific">Forsythia ovata</name>
    <dbReference type="NCBI Taxonomy" id="205694"/>
    <lineage>
        <taxon>Eukaryota</taxon>
        <taxon>Viridiplantae</taxon>
        <taxon>Streptophyta</taxon>
        <taxon>Embryophyta</taxon>
        <taxon>Tracheophyta</taxon>
        <taxon>Spermatophyta</taxon>
        <taxon>Magnoliopsida</taxon>
        <taxon>eudicotyledons</taxon>
        <taxon>Gunneridae</taxon>
        <taxon>Pentapetalae</taxon>
        <taxon>asterids</taxon>
        <taxon>lamiids</taxon>
        <taxon>Lamiales</taxon>
        <taxon>Oleaceae</taxon>
        <taxon>Forsythieae</taxon>
        <taxon>Forsythia</taxon>
    </lineage>
</organism>
<dbReference type="Pfam" id="PF05904">
    <property type="entry name" value="DUF863"/>
    <property type="match status" value="1"/>
</dbReference>
<dbReference type="InterPro" id="IPR008581">
    <property type="entry name" value="DUF863_pln"/>
</dbReference>
<protein>
    <submittedName>
        <fullName evidence="2">Uncharacterized protein</fullName>
    </submittedName>
</protein>
<feature type="region of interest" description="Disordered" evidence="1">
    <location>
        <begin position="471"/>
        <end position="497"/>
    </location>
</feature>
<name>A0ABD1TBL6_9LAMI</name>
<proteinExistence type="predicted"/>
<evidence type="ECO:0000313" key="2">
    <source>
        <dbReference type="EMBL" id="KAL2510084.1"/>
    </source>
</evidence>
<comment type="caution">
    <text evidence="2">The sequence shown here is derived from an EMBL/GenBank/DDBJ whole genome shotgun (WGS) entry which is preliminary data.</text>
</comment>
<keyword evidence="3" id="KW-1185">Reference proteome</keyword>
<evidence type="ECO:0000313" key="3">
    <source>
        <dbReference type="Proteomes" id="UP001604277"/>
    </source>
</evidence>
<gene>
    <name evidence="2" type="ORF">Fot_33731</name>
</gene>
<feature type="compositionally biased region" description="Basic residues" evidence="1">
    <location>
        <begin position="1002"/>
        <end position="1013"/>
    </location>
</feature>
<evidence type="ECO:0000256" key="1">
    <source>
        <dbReference type="SAM" id="MobiDB-lite"/>
    </source>
</evidence>
<reference evidence="3" key="1">
    <citation type="submission" date="2024-07" db="EMBL/GenBank/DDBJ databases">
        <title>Two chromosome-level genome assemblies of Korean endemic species Abeliophyllum distichum and Forsythia ovata (Oleaceae).</title>
        <authorList>
            <person name="Jang H."/>
        </authorList>
    </citation>
    <scope>NUCLEOTIDE SEQUENCE [LARGE SCALE GENOMIC DNA]</scope>
</reference>
<dbReference type="PANTHER" id="PTHR33167">
    <property type="entry name" value="TRANSCRIPTION FACTOR, PUTATIVE (DUF863)-RELATED"/>
    <property type="match status" value="1"/>
</dbReference>
<accession>A0ABD1TBL6</accession>
<dbReference type="Proteomes" id="UP001604277">
    <property type="component" value="Unassembled WGS sequence"/>
</dbReference>
<dbReference type="EMBL" id="JBFOLJ010000009">
    <property type="protein sequence ID" value="KAL2510084.1"/>
    <property type="molecule type" value="Genomic_DNA"/>
</dbReference>
<dbReference type="PANTHER" id="PTHR33167:SF4">
    <property type="entry name" value="TRANSCRIPTION FACTOR, PUTATIVE (DUF863)-RELATED"/>
    <property type="match status" value="1"/>
</dbReference>
<dbReference type="AlphaFoldDB" id="A0ABD1TBL6"/>
<sequence>MVEYKELRAQRIKDNMDRMKSLGILNLSKKLKPESKRQIAKTLSHKKKPARDDPLAMKKQRMKRNRILTKFDVTVPRSSFVCVKISYLDVGLRMGTKVHCRSYLPGYYSMRDLNEDSNSSSWPLFYGDKTLTNGQCYNLFVPRTVTDGYLGYDKDALKQKMLEHEAIFKNQVYELHRLYRTQRDMMEEIKKNELHKHRAMMEPSSSSSSLHGSQMPLEDARKWQMTGFPLLNSGYGRTSVSGVEIVTSPSSCTNGNNKHMGHFPFHHRCSSKDSEALDLRPSKVRKKLFDLQLPADQYIDTEDEERIQEGKECGILSYTPNGVQKVAPDSSRKFFLGGDASASSSCLRRSIGLADLNEPIPVEEVMAPSSVEFLDRTSNVGETKGVDQSAEPSAGFVRVLGETIHSHNRSSMNSSIQSEVKERGWLTHIYEAGTSKSNPTSAPQGLQKEKLPIPSQKAEVMLNQVCHPPGICPTGHSREDTLRDRSRDYSNNNHSESVVASRTPGLCPFPGFANLWSHSLLSSANPTSCFTQKITPLPTSINSVSTSQETFGDKWKVNASSRLNPSLGSDVTSRNGFYHGPVSGFKEQRGHLPSDAIDYFNCSQGDNVASDHSPNHGYGMFLKGTTHVDRKPAVDIDLNEVVLKSSSNAAICLQDLNKMDGKIKPEDVSTWPWLKPKPSYKNEAAGIRSSELSGGLGYLQGYSTPPCCKSERVRDLNQTLPPALMSASNDCEIVTIHETRNIKKILGSPICEIPSVHKNEPSSCFSTSGICTPEGKISKNERQNGIIDINLACESDEQIAEELIIAKEIHTKGTCTRNLIDLNSCISDDEDPPAPSAPSNSAIAKISVEIDLEAPVILESEDDNGPSKENMQVEAFLVSSEHKAEQIQDEIVRNAAQTIIAFSSSSQQILAEDNIFCPPEASLEESLLWFVDVISSCADKLESKESGHRDGAPIRDLYKEIDDFEATALQLTEMKEEDYVPKPFVPQVQKVEEIVPDSLPNRSRRGPRRRGRQRRDFQRDILPGMASLSRHEVRKDLQTFGGLIELPGVLGILG</sequence>
<feature type="region of interest" description="Disordered" evidence="1">
    <location>
        <begin position="996"/>
        <end position="1016"/>
    </location>
</feature>